<dbReference type="PANTHER" id="PTHR38011">
    <property type="entry name" value="DIHYDROFOLATE REDUCTASE FAMILY PROTEIN (AFU_ORTHOLOGUE AFUA_8G06820)"/>
    <property type="match status" value="1"/>
</dbReference>
<protein>
    <recommendedName>
        <fullName evidence="1">Bacterial bifunctional deaminase-reductase C-terminal domain-containing protein</fullName>
    </recommendedName>
</protein>
<dbReference type="InterPro" id="IPR002734">
    <property type="entry name" value="RibDG_C"/>
</dbReference>
<dbReference type="Gene3D" id="3.40.430.10">
    <property type="entry name" value="Dihydrofolate Reductase, subunit A"/>
    <property type="match status" value="1"/>
</dbReference>
<evidence type="ECO:0000259" key="1">
    <source>
        <dbReference type="Pfam" id="PF01872"/>
    </source>
</evidence>
<dbReference type="GO" id="GO:0009231">
    <property type="term" value="P:riboflavin biosynthetic process"/>
    <property type="evidence" value="ECO:0007669"/>
    <property type="project" value="InterPro"/>
</dbReference>
<dbReference type="InterPro" id="IPR024072">
    <property type="entry name" value="DHFR-like_dom_sf"/>
</dbReference>
<dbReference type="Pfam" id="PF01872">
    <property type="entry name" value="RibD_C"/>
    <property type="match status" value="1"/>
</dbReference>
<evidence type="ECO:0000313" key="3">
    <source>
        <dbReference type="Proteomes" id="UP000031327"/>
    </source>
</evidence>
<gene>
    <name evidence="2" type="ORF">JF50_16790</name>
</gene>
<dbReference type="RefSeq" id="WP_039610552.1">
    <property type="nucleotide sequence ID" value="NZ_JWIC01000007.1"/>
</dbReference>
<organism evidence="2 3">
    <name type="scientific">Pseudoalteromonas luteoviolacea</name>
    <dbReference type="NCBI Taxonomy" id="43657"/>
    <lineage>
        <taxon>Bacteria</taxon>
        <taxon>Pseudomonadati</taxon>
        <taxon>Pseudomonadota</taxon>
        <taxon>Gammaproteobacteria</taxon>
        <taxon>Alteromonadales</taxon>
        <taxon>Pseudoalteromonadaceae</taxon>
        <taxon>Pseudoalteromonas</taxon>
    </lineage>
</organism>
<dbReference type="GO" id="GO:0008703">
    <property type="term" value="F:5-amino-6-(5-phosphoribosylamino)uracil reductase activity"/>
    <property type="evidence" value="ECO:0007669"/>
    <property type="project" value="InterPro"/>
</dbReference>
<dbReference type="SUPFAM" id="SSF53597">
    <property type="entry name" value="Dihydrofolate reductase-like"/>
    <property type="match status" value="1"/>
</dbReference>
<reference evidence="2 3" key="1">
    <citation type="submission" date="2014-12" db="EMBL/GenBank/DDBJ databases">
        <title>Draft Genome Sequence of Pseudoalteromonas luteoviolacea HI1.</title>
        <authorList>
            <person name="Asahina A.Y."/>
            <person name="Hadfield M.G."/>
        </authorList>
    </citation>
    <scope>NUCLEOTIDE SEQUENCE [LARGE SCALE GENOMIC DNA]</scope>
    <source>
        <strain evidence="2 3">HI1</strain>
    </source>
</reference>
<proteinExistence type="predicted"/>
<dbReference type="AlphaFoldDB" id="A0A0C1Q971"/>
<dbReference type="OrthoDB" id="9782335at2"/>
<accession>A0A0C1Q971</accession>
<dbReference type="EMBL" id="JWIC01000007">
    <property type="protein sequence ID" value="KID55980.1"/>
    <property type="molecule type" value="Genomic_DNA"/>
</dbReference>
<sequence>MKTKNTVYLAQSLDGFIADQHGSIDWLSKIDNPQHSDLGFADFMAQIDAIVMGRHTFEQVMRYGQWPYDKPVFVLSQSLEKLPEQSKGKAYLVCASEQEVLSQLHQLGHYRLYIDGGKLVQNFLVKELIDELIVITVPVVLGQGLKWLPERPLNSKISLLATSVLLGQLVQSHYQVLNSTSM</sequence>
<dbReference type="Proteomes" id="UP000031327">
    <property type="component" value="Unassembled WGS sequence"/>
</dbReference>
<comment type="caution">
    <text evidence="2">The sequence shown here is derived from an EMBL/GenBank/DDBJ whole genome shotgun (WGS) entry which is preliminary data.</text>
</comment>
<dbReference type="InterPro" id="IPR050765">
    <property type="entry name" value="Riboflavin_Biosynth_HTPR"/>
</dbReference>
<name>A0A0C1Q971_9GAMM</name>
<evidence type="ECO:0000313" key="2">
    <source>
        <dbReference type="EMBL" id="KID55980.1"/>
    </source>
</evidence>
<dbReference type="PANTHER" id="PTHR38011:SF11">
    <property type="entry name" value="2,5-DIAMINO-6-RIBOSYLAMINO-4(3H)-PYRIMIDINONE 5'-PHOSPHATE REDUCTASE"/>
    <property type="match status" value="1"/>
</dbReference>
<feature type="domain" description="Bacterial bifunctional deaminase-reductase C-terminal" evidence="1">
    <location>
        <begin position="7"/>
        <end position="148"/>
    </location>
</feature>